<organism evidence="6 7">
    <name type="scientific">Cellulomonas biazotea</name>
    <dbReference type="NCBI Taxonomy" id="1709"/>
    <lineage>
        <taxon>Bacteria</taxon>
        <taxon>Bacillati</taxon>
        <taxon>Actinomycetota</taxon>
        <taxon>Actinomycetes</taxon>
        <taxon>Micrococcales</taxon>
        <taxon>Cellulomonadaceae</taxon>
        <taxon>Cellulomonas</taxon>
    </lineage>
</organism>
<dbReference type="GO" id="GO:0035447">
    <property type="term" value="F:mycothiol synthase activity"/>
    <property type="evidence" value="ECO:0007669"/>
    <property type="project" value="UniProtKB-UniRule"/>
</dbReference>
<keyword evidence="3 4" id="KW-0012">Acyltransferase</keyword>
<dbReference type="PIRSF" id="PIRSF021524">
    <property type="entry name" value="MSH_acetyltransferase"/>
    <property type="match status" value="1"/>
</dbReference>
<protein>
    <recommendedName>
        <fullName evidence="4">Mycothiol acetyltransferase</fullName>
        <shortName evidence="4">MSH acetyltransferase</shortName>
        <ecNumber evidence="4">2.3.1.189</ecNumber>
    </recommendedName>
    <alternativeName>
        <fullName evidence="4">Mycothiol synthase</fullName>
    </alternativeName>
</protein>
<feature type="domain" description="N-acetyltransferase" evidence="5">
    <location>
        <begin position="14"/>
        <end position="162"/>
    </location>
</feature>
<comment type="function">
    <text evidence="4">Catalyzes the transfer of acetyl from acetyl-CoA to desacetylmycothiol (Cys-GlcN-Ins) to form mycothiol.</text>
</comment>
<dbReference type="InterPro" id="IPR050832">
    <property type="entry name" value="Bact_Acetyltransf"/>
</dbReference>
<evidence type="ECO:0000313" key="6">
    <source>
        <dbReference type="EMBL" id="GCE75250.1"/>
    </source>
</evidence>
<dbReference type="Gene3D" id="3.40.630.30">
    <property type="match status" value="1"/>
</dbReference>
<evidence type="ECO:0000256" key="1">
    <source>
        <dbReference type="ARBA" id="ARBA00022679"/>
    </source>
</evidence>
<evidence type="ECO:0000256" key="3">
    <source>
        <dbReference type="ARBA" id="ARBA00023315"/>
    </source>
</evidence>
<dbReference type="Proteomes" id="UP000289954">
    <property type="component" value="Unassembled WGS sequence"/>
</dbReference>
<proteinExistence type="inferred from homology"/>
<feature type="binding site" evidence="4">
    <location>
        <begin position="288"/>
        <end position="293"/>
    </location>
    <ligand>
        <name>acetyl-CoA</name>
        <dbReference type="ChEBI" id="CHEBI:57288"/>
        <label>2</label>
    </ligand>
</feature>
<feature type="binding site" evidence="4">
    <location>
        <position position="245"/>
    </location>
    <ligand>
        <name>1D-myo-inositol 2-(L-cysteinylamino)-2-deoxy-alpha-D-glucopyranoside</name>
        <dbReference type="ChEBI" id="CHEBI:58887"/>
    </ligand>
</feature>
<dbReference type="InterPro" id="IPR016181">
    <property type="entry name" value="Acyl_CoA_acyltransferase"/>
</dbReference>
<keyword evidence="2 4" id="KW-0677">Repeat</keyword>
<evidence type="ECO:0000259" key="5">
    <source>
        <dbReference type="PROSITE" id="PS51186"/>
    </source>
</evidence>
<dbReference type="Pfam" id="PF00583">
    <property type="entry name" value="Acetyltransf_1"/>
    <property type="match status" value="2"/>
</dbReference>
<keyword evidence="1 4" id="KW-0808">Transferase</keyword>
<feature type="binding site" evidence="4">
    <location>
        <position position="283"/>
    </location>
    <ligand>
        <name>1D-myo-inositol 2-(L-cysteinylamino)-2-deoxy-alpha-D-glucopyranoside</name>
        <dbReference type="ChEBI" id="CHEBI:58887"/>
    </ligand>
</feature>
<dbReference type="HAMAP" id="MF_01698">
    <property type="entry name" value="MshD"/>
    <property type="match status" value="1"/>
</dbReference>
<dbReference type="AlphaFoldDB" id="A0A402DMA5"/>
<evidence type="ECO:0000256" key="2">
    <source>
        <dbReference type="ARBA" id="ARBA00022737"/>
    </source>
</evidence>
<dbReference type="NCBIfam" id="TIGR03448">
    <property type="entry name" value="mycothiol_MshD"/>
    <property type="match status" value="1"/>
</dbReference>
<comment type="subunit">
    <text evidence="4">Monomer.</text>
</comment>
<keyword evidence="7" id="KW-1185">Reference proteome</keyword>
<feature type="domain" description="N-acetyltransferase" evidence="5">
    <location>
        <begin position="165"/>
        <end position="324"/>
    </location>
</feature>
<dbReference type="GO" id="GO:0010125">
    <property type="term" value="P:mycothiol biosynthetic process"/>
    <property type="evidence" value="ECO:0007669"/>
    <property type="project" value="UniProtKB-UniRule"/>
</dbReference>
<evidence type="ECO:0000256" key="4">
    <source>
        <dbReference type="HAMAP-Rule" id="MF_01698"/>
    </source>
</evidence>
<reference evidence="6 7" key="1">
    <citation type="submission" date="2019-01" db="EMBL/GenBank/DDBJ databases">
        <title>Draft genome sequence of Cellulomonas takizawaensis strain TKZ-21.</title>
        <authorList>
            <person name="Yamamura H."/>
            <person name="Hayashi T."/>
            <person name="Hamada M."/>
            <person name="Serisawa Y."/>
            <person name="Matsuyama K."/>
            <person name="Nakagawa Y."/>
            <person name="Otoguro M."/>
            <person name="Yanagida F."/>
            <person name="Hayakawa M."/>
        </authorList>
    </citation>
    <scope>NUCLEOTIDE SEQUENCE [LARGE SCALE GENOMIC DNA]</scope>
    <source>
        <strain evidence="6 7">NBRC12680</strain>
    </source>
</reference>
<comment type="catalytic activity">
    <reaction evidence="4">
        <text>1D-myo-inositol 2-(L-cysteinylamino)-2-deoxy-alpha-D-glucopyranoside + acetyl-CoA = mycothiol + CoA + H(+)</text>
        <dbReference type="Rhea" id="RHEA:26172"/>
        <dbReference type="ChEBI" id="CHEBI:15378"/>
        <dbReference type="ChEBI" id="CHEBI:16768"/>
        <dbReference type="ChEBI" id="CHEBI:57287"/>
        <dbReference type="ChEBI" id="CHEBI:57288"/>
        <dbReference type="ChEBI" id="CHEBI:58887"/>
        <dbReference type="EC" id="2.3.1.189"/>
    </reaction>
</comment>
<accession>A0A402DMA5</accession>
<comment type="caution">
    <text evidence="6">The sequence shown here is derived from an EMBL/GenBank/DDBJ whole genome shotgun (WGS) entry which is preliminary data.</text>
</comment>
<feature type="binding site" evidence="4">
    <location>
        <begin position="256"/>
        <end position="262"/>
    </location>
    <ligand>
        <name>acetyl-CoA</name>
        <dbReference type="ChEBI" id="CHEBI:57288"/>
        <label>2</label>
    </ligand>
</feature>
<dbReference type="RefSeq" id="WP_130779873.1">
    <property type="nucleotide sequence ID" value="NZ_BIMR01000017.1"/>
</dbReference>
<dbReference type="InterPro" id="IPR000182">
    <property type="entry name" value="GNAT_dom"/>
</dbReference>
<feature type="binding site" evidence="4">
    <location>
        <position position="44"/>
    </location>
    <ligand>
        <name>1D-myo-inositol 2-(L-cysteinylamino)-2-deoxy-alpha-D-glucopyranoside</name>
        <dbReference type="ChEBI" id="CHEBI:58887"/>
    </ligand>
</feature>
<comment type="caution">
    <text evidence="4">Lacks conserved residue(s) required for the propagation of feature annotation.</text>
</comment>
<dbReference type="SUPFAM" id="SSF55729">
    <property type="entry name" value="Acyl-CoA N-acyltransferases (Nat)"/>
    <property type="match status" value="1"/>
</dbReference>
<dbReference type="EC" id="2.3.1.189" evidence="4"/>
<dbReference type="PANTHER" id="PTHR43877:SF1">
    <property type="entry name" value="ACETYLTRANSFERASE"/>
    <property type="match status" value="1"/>
</dbReference>
<feature type="binding site" evidence="4">
    <location>
        <position position="231"/>
    </location>
    <ligand>
        <name>1D-myo-inositol 2-(L-cysteinylamino)-2-deoxy-alpha-D-glucopyranoside</name>
        <dbReference type="ChEBI" id="CHEBI:58887"/>
    </ligand>
</feature>
<gene>
    <name evidence="4 6" type="primary">mshD</name>
    <name evidence="6" type="ORF">CBZ_03060</name>
</gene>
<dbReference type="EMBL" id="BIMR01000017">
    <property type="protein sequence ID" value="GCE75250.1"/>
    <property type="molecule type" value="Genomic_DNA"/>
</dbReference>
<dbReference type="OrthoDB" id="3208058at2"/>
<dbReference type="PROSITE" id="PS51186">
    <property type="entry name" value="GNAT"/>
    <property type="match status" value="2"/>
</dbReference>
<dbReference type="CDD" id="cd04301">
    <property type="entry name" value="NAT_SF"/>
    <property type="match status" value="1"/>
</dbReference>
<sequence length="324" mass="34074">MSHDTNAQVTIGTTTTRPDAATAAQVSALAGRAHQVDGVAPLSEQPLLRLTTDHAPVVHLTARTADGDLVGYAQVDVADASSAAAELVVDPAHRRRGAGRALLHAALALAHAEPGRDLRVWAHGDLPVARAFAAAVGFGVVRELWKMRLDLAARTPSSRPLPPGTTVRTFVPGQDEQAWQRVNARAFAQHPEQGRMTVDDVRDREREPWFDPEGFLLAERDGDLVAFLWTKVHAAGEEADEPVGELYAVGVDPDAQGLGLGSALTTLALDHLAAAGLSTVVLYVEADNAAAVRTYAAQGFVRASADVMLGSDTGRSPSGATMAS</sequence>
<feature type="binding site" evidence="4">
    <location>
        <position position="192"/>
    </location>
    <ligand>
        <name>1D-myo-inositol 2-(L-cysteinylamino)-2-deoxy-alpha-D-glucopyranoside</name>
        <dbReference type="ChEBI" id="CHEBI:58887"/>
    </ligand>
</feature>
<dbReference type="PANTHER" id="PTHR43877">
    <property type="entry name" value="AMINOALKYLPHOSPHONATE N-ACETYLTRANSFERASE-RELATED-RELATED"/>
    <property type="match status" value="1"/>
</dbReference>
<feature type="binding site" evidence="4">
    <location>
        <begin position="87"/>
        <end position="89"/>
    </location>
    <ligand>
        <name>acetyl-CoA</name>
        <dbReference type="ChEBI" id="CHEBI:57288"/>
        <label>1</label>
    </ligand>
</feature>
<evidence type="ECO:0000313" key="7">
    <source>
        <dbReference type="Proteomes" id="UP000289954"/>
    </source>
</evidence>
<dbReference type="InterPro" id="IPR017813">
    <property type="entry name" value="Mycothiol_AcTrfase"/>
</dbReference>
<name>A0A402DMA5_9CELL</name>
<comment type="similarity">
    <text evidence="4">Belongs to the acetyltransferase family. MshD subfamily.</text>
</comment>
<feature type="binding site" evidence="4">
    <location>
        <begin position="249"/>
        <end position="251"/>
    </location>
    <ligand>
        <name>acetyl-CoA</name>
        <dbReference type="ChEBI" id="CHEBI:57288"/>
        <label>2</label>
    </ligand>
</feature>